<organism evidence="3 4">
    <name type="scientific">Nocardioides seonyuensis</name>
    <dbReference type="NCBI Taxonomy" id="2518371"/>
    <lineage>
        <taxon>Bacteria</taxon>
        <taxon>Bacillati</taxon>
        <taxon>Actinomycetota</taxon>
        <taxon>Actinomycetes</taxon>
        <taxon>Propionibacteriales</taxon>
        <taxon>Nocardioidaceae</taxon>
        <taxon>Nocardioides</taxon>
    </lineage>
</organism>
<dbReference type="InterPro" id="IPR039564">
    <property type="entry name" value="Peptidase_C39-like"/>
</dbReference>
<feature type="region of interest" description="Disordered" evidence="1">
    <location>
        <begin position="33"/>
        <end position="59"/>
    </location>
</feature>
<evidence type="ECO:0000313" key="3">
    <source>
        <dbReference type="EMBL" id="QBX55685.1"/>
    </source>
</evidence>
<dbReference type="KEGG" id="nsn:EXE58_09615"/>
<sequence length="368" mass="41069">MHHPVRRPRLWAALAAALALVVVAVPFLPDSAGPEPALTPSGDSTSGPSGTDPSGTGLTPEVLAEIDRVVAEGRAVGRAQGRAATARALVRCATFEGQRYCLGHGWTDAPEAELAGRLTARPTRAAERTGDLGPGALLARAIRTSPAARARAERAELTMAARSVDKVIELRKRPRRTAEDYPRKDKILTSRQVKAQNEYYWCGPATMQAIAWAWKERRHDQAYWARRLRTTTAGTGITDMVRVINNHTGFDNKKYAGPYVALDIADYSFDKWFLLMMRHIHDYDAPVVLHPVLEKRFYPYLDDDASGHFQVGRGYDKNPRGNPQIGYFEPWDQSRFDPTEPSIPRVQWRSAYKSYRANQAHFQHNVGV</sequence>
<feature type="compositionally biased region" description="Low complexity" evidence="1">
    <location>
        <begin position="38"/>
        <end position="59"/>
    </location>
</feature>
<evidence type="ECO:0000256" key="1">
    <source>
        <dbReference type="SAM" id="MobiDB-lite"/>
    </source>
</evidence>
<accession>A0A4P7IEL9</accession>
<evidence type="ECO:0000259" key="2">
    <source>
        <dbReference type="Pfam" id="PF13529"/>
    </source>
</evidence>
<dbReference type="EMBL" id="CP038436">
    <property type="protein sequence ID" value="QBX55685.1"/>
    <property type="molecule type" value="Genomic_DNA"/>
</dbReference>
<dbReference type="Pfam" id="PF13529">
    <property type="entry name" value="Peptidase_C39_2"/>
    <property type="match status" value="1"/>
</dbReference>
<keyword evidence="4" id="KW-1185">Reference proteome</keyword>
<name>A0A4P7IEL9_9ACTN</name>
<gene>
    <name evidence="3" type="ORF">EXE58_09615</name>
</gene>
<protein>
    <recommendedName>
        <fullName evidence="2">Peptidase C39-like domain-containing protein</fullName>
    </recommendedName>
</protein>
<dbReference type="OrthoDB" id="3385524at2"/>
<dbReference type="Gene3D" id="3.90.70.10">
    <property type="entry name" value="Cysteine proteinases"/>
    <property type="match status" value="1"/>
</dbReference>
<dbReference type="RefSeq" id="WP_135267676.1">
    <property type="nucleotide sequence ID" value="NZ_CP038436.1"/>
</dbReference>
<reference evidence="3 4" key="1">
    <citation type="submission" date="2019-03" db="EMBL/GenBank/DDBJ databases">
        <title>Three New Species of Nocardioides, Nocardioides euryhalodurans sp. nov., Nocardioides seonyuensis sp. nov. and Nocardioides eburneoflavus sp. nov. Iolated from Soil.</title>
        <authorList>
            <person name="Roh S.G."/>
            <person name="Lee C."/>
            <person name="Kim M.-K."/>
            <person name="Kim S.B."/>
        </authorList>
    </citation>
    <scope>NUCLEOTIDE SEQUENCE [LARGE SCALE GENOMIC DNA]</scope>
    <source>
        <strain evidence="3 4">MMS17-SY207-3</strain>
    </source>
</reference>
<dbReference type="AlphaFoldDB" id="A0A4P7IEL9"/>
<feature type="domain" description="Peptidase C39-like" evidence="2">
    <location>
        <begin position="195"/>
        <end position="318"/>
    </location>
</feature>
<evidence type="ECO:0000313" key="4">
    <source>
        <dbReference type="Proteomes" id="UP000294853"/>
    </source>
</evidence>
<dbReference type="Proteomes" id="UP000294853">
    <property type="component" value="Chromosome"/>
</dbReference>
<proteinExistence type="predicted"/>